<gene>
    <name evidence="1" type="ORF">BpHYR1_019860</name>
</gene>
<dbReference type="Proteomes" id="UP000276133">
    <property type="component" value="Unassembled WGS sequence"/>
</dbReference>
<organism evidence="1 2">
    <name type="scientific">Brachionus plicatilis</name>
    <name type="common">Marine rotifer</name>
    <name type="synonym">Brachionus muelleri</name>
    <dbReference type="NCBI Taxonomy" id="10195"/>
    <lineage>
        <taxon>Eukaryota</taxon>
        <taxon>Metazoa</taxon>
        <taxon>Spiralia</taxon>
        <taxon>Gnathifera</taxon>
        <taxon>Rotifera</taxon>
        <taxon>Eurotatoria</taxon>
        <taxon>Monogononta</taxon>
        <taxon>Pseudotrocha</taxon>
        <taxon>Ploima</taxon>
        <taxon>Brachionidae</taxon>
        <taxon>Brachionus</taxon>
    </lineage>
</organism>
<protein>
    <submittedName>
        <fullName evidence="1">Uncharacterized protein</fullName>
    </submittedName>
</protein>
<dbReference type="EMBL" id="REGN01009392">
    <property type="protein sequence ID" value="RNA01257.1"/>
    <property type="molecule type" value="Genomic_DNA"/>
</dbReference>
<reference evidence="1 2" key="1">
    <citation type="journal article" date="2018" name="Sci. Rep.">
        <title>Genomic signatures of local adaptation to the degree of environmental predictability in rotifers.</title>
        <authorList>
            <person name="Franch-Gras L."/>
            <person name="Hahn C."/>
            <person name="Garcia-Roger E.M."/>
            <person name="Carmona M.J."/>
            <person name="Serra M."/>
            <person name="Gomez A."/>
        </authorList>
    </citation>
    <scope>NUCLEOTIDE SEQUENCE [LARGE SCALE GENOMIC DNA]</scope>
    <source>
        <strain evidence="1">HYR1</strain>
    </source>
</reference>
<dbReference type="AlphaFoldDB" id="A0A3M7PQ30"/>
<proteinExistence type="predicted"/>
<keyword evidence="2" id="KW-1185">Reference proteome</keyword>
<name>A0A3M7PQ30_BRAPC</name>
<comment type="caution">
    <text evidence="1">The sequence shown here is derived from an EMBL/GenBank/DDBJ whole genome shotgun (WGS) entry which is preliminary data.</text>
</comment>
<evidence type="ECO:0000313" key="1">
    <source>
        <dbReference type="EMBL" id="RNA01257.1"/>
    </source>
</evidence>
<sequence>MFQPLYQAPLENNRYRLIPNHVTEQVQGSIPEGCKRIRLMVTIICDQRLCEQNVHILDLILMPAEKFEESLNPLIVEPSRSFQPWRRLKG</sequence>
<accession>A0A3M7PQ30</accession>
<evidence type="ECO:0000313" key="2">
    <source>
        <dbReference type="Proteomes" id="UP000276133"/>
    </source>
</evidence>